<dbReference type="InterPro" id="IPR041715">
    <property type="entry name" value="HisRS-like_core"/>
</dbReference>
<dbReference type="SUPFAM" id="SSF55681">
    <property type="entry name" value="Class II aaRS and biotin synthetases"/>
    <property type="match status" value="1"/>
</dbReference>
<evidence type="ECO:0000313" key="2">
    <source>
        <dbReference type="EMBL" id="GGM75872.1"/>
    </source>
</evidence>
<name>A0AA37BSM6_9ARCH</name>
<dbReference type="AlphaFoldDB" id="A0AA37BSM6"/>
<evidence type="ECO:0000259" key="1">
    <source>
        <dbReference type="Pfam" id="PF13393"/>
    </source>
</evidence>
<evidence type="ECO:0000313" key="3">
    <source>
        <dbReference type="Proteomes" id="UP000632195"/>
    </source>
</evidence>
<sequence length="261" mass="29064">MQRYDGLLADGIRLVYGNEFYVAGPDLTSQIAVNWRRDTWSRRLYYISQVLRSGPEGQWQAGAEVVRGDPLDDTVEAISLMISCLESLGIGDFSIDVGDMSVIKEAVPESLWEQVRSAFLRRSPGVLRQVPLDDRSRAKLLEFLGSRGESMGIPSLEYIREKVGDSRLTFDMCTVNPEPYYSGIVFEVYSPRSGVLLGRGGRYSIGSFSGSGFALDMEAIASLYDNRRGVERRVITRSDIGRAMVEARRMVSMGIPVEVVP</sequence>
<comment type="caution">
    <text evidence="2">The sequence shown here is derived from an EMBL/GenBank/DDBJ whole genome shotgun (WGS) entry which is preliminary data.</text>
</comment>
<organism evidence="2 3">
    <name type="scientific">Thermogymnomonas acidicola</name>
    <dbReference type="NCBI Taxonomy" id="399579"/>
    <lineage>
        <taxon>Archaea</taxon>
        <taxon>Methanobacteriati</taxon>
        <taxon>Thermoplasmatota</taxon>
        <taxon>Thermoplasmata</taxon>
        <taxon>Thermoplasmatales</taxon>
        <taxon>Thermogymnomonas</taxon>
    </lineage>
</organism>
<feature type="domain" description="Class II Histidinyl-tRNA synthetase (HisRS)-like catalytic core" evidence="1">
    <location>
        <begin position="25"/>
        <end position="112"/>
    </location>
</feature>
<dbReference type="Proteomes" id="UP000632195">
    <property type="component" value="Unassembled WGS sequence"/>
</dbReference>
<proteinExistence type="predicted"/>
<dbReference type="Gene3D" id="3.30.930.10">
    <property type="entry name" value="Bira Bifunctional Protein, Domain 2"/>
    <property type="match status" value="1"/>
</dbReference>
<protein>
    <recommendedName>
        <fullName evidence="1">Class II Histidinyl-tRNA synthetase (HisRS)-like catalytic core domain-containing protein</fullName>
    </recommendedName>
</protein>
<reference evidence="2" key="2">
    <citation type="submission" date="2022-09" db="EMBL/GenBank/DDBJ databases">
        <authorList>
            <person name="Sun Q."/>
            <person name="Ohkuma M."/>
        </authorList>
    </citation>
    <scope>NUCLEOTIDE SEQUENCE</scope>
    <source>
        <strain evidence="2">JCM 13583</strain>
    </source>
</reference>
<dbReference type="InterPro" id="IPR045864">
    <property type="entry name" value="aa-tRNA-synth_II/BPL/LPL"/>
</dbReference>
<keyword evidence="3" id="KW-1185">Reference proteome</keyword>
<feature type="domain" description="Class II Histidinyl-tRNA synthetase (HisRS)-like catalytic core" evidence="1">
    <location>
        <begin position="164"/>
        <end position="220"/>
    </location>
</feature>
<accession>A0AA37BSM6</accession>
<dbReference type="Pfam" id="PF13393">
    <property type="entry name" value="tRNA-synt_His"/>
    <property type="match status" value="2"/>
</dbReference>
<dbReference type="EMBL" id="BMNY01000002">
    <property type="protein sequence ID" value="GGM75872.1"/>
    <property type="molecule type" value="Genomic_DNA"/>
</dbReference>
<gene>
    <name evidence="2" type="ORF">GCM10007108_12230</name>
</gene>
<reference evidence="2" key="1">
    <citation type="journal article" date="2014" name="Int. J. Syst. Evol. Microbiol.">
        <title>Complete genome sequence of Corynebacterium casei LMG S-19264T (=DSM 44701T), isolated from a smear-ripened cheese.</title>
        <authorList>
            <consortium name="US DOE Joint Genome Institute (JGI-PGF)"/>
            <person name="Walter F."/>
            <person name="Albersmeier A."/>
            <person name="Kalinowski J."/>
            <person name="Ruckert C."/>
        </authorList>
    </citation>
    <scope>NUCLEOTIDE SEQUENCE</scope>
    <source>
        <strain evidence="2">JCM 13583</strain>
    </source>
</reference>